<evidence type="ECO:0000313" key="2">
    <source>
        <dbReference type="EMBL" id="AJE33973.1"/>
    </source>
</evidence>
<dbReference type="Proteomes" id="UP000031524">
    <property type="component" value="Chromosome"/>
</dbReference>
<dbReference type="InterPro" id="IPR005363">
    <property type="entry name" value="UPF0167"/>
</dbReference>
<dbReference type="STRING" id="1223515.B842_10620"/>
<gene>
    <name evidence="2" type="ORF">B842_10620</name>
</gene>
<evidence type="ECO:0008006" key="4">
    <source>
        <dbReference type="Google" id="ProtNLM"/>
    </source>
</evidence>
<accession>A0A0B5DCS7</accession>
<dbReference type="AlphaFoldDB" id="A0A0B5DCS7"/>
<protein>
    <recommendedName>
        <fullName evidence="4">CbrC family protein</fullName>
    </recommendedName>
</protein>
<evidence type="ECO:0000256" key="1">
    <source>
        <dbReference type="ARBA" id="ARBA00008525"/>
    </source>
</evidence>
<dbReference type="Pfam" id="PF03691">
    <property type="entry name" value="UPF0167"/>
    <property type="match status" value="1"/>
</dbReference>
<dbReference type="EMBL" id="CP005286">
    <property type="protein sequence ID" value="AJE33973.1"/>
    <property type="molecule type" value="Genomic_DNA"/>
</dbReference>
<proteinExistence type="inferred from homology"/>
<comment type="similarity">
    <text evidence="1">Belongs to the UPF0167 family.</text>
</comment>
<dbReference type="KEGG" id="chm:B842_10620"/>
<organism evidence="2 3">
    <name type="scientific">Corynebacterium humireducens NBRC 106098 = DSM 45392</name>
    <dbReference type="NCBI Taxonomy" id="1223515"/>
    <lineage>
        <taxon>Bacteria</taxon>
        <taxon>Bacillati</taxon>
        <taxon>Actinomycetota</taxon>
        <taxon>Actinomycetes</taxon>
        <taxon>Mycobacteriales</taxon>
        <taxon>Corynebacteriaceae</taxon>
        <taxon>Corynebacterium</taxon>
    </lineage>
</organism>
<keyword evidence="3" id="KW-1185">Reference proteome</keyword>
<dbReference type="RefSeq" id="WP_040086638.1">
    <property type="nucleotide sequence ID" value="NZ_BCSU01000005.1"/>
</dbReference>
<reference evidence="2 3" key="1">
    <citation type="submission" date="2013-04" db="EMBL/GenBank/DDBJ databases">
        <title>Complete genome sequence of Corynebacterium humireducens DSM 45392(T), isolated from a wastewater-fed microbial fuel cell.</title>
        <authorList>
            <person name="Ruckert C."/>
            <person name="Albersmeier A."/>
            <person name="Kalinowski J."/>
        </authorList>
    </citation>
    <scope>NUCLEOTIDE SEQUENCE [LARGE SCALE GENOMIC DNA]</scope>
    <source>
        <strain evidence="3">MFC-5</strain>
    </source>
</reference>
<dbReference type="OrthoDB" id="7065534at2"/>
<evidence type="ECO:0000313" key="3">
    <source>
        <dbReference type="Proteomes" id="UP000031524"/>
    </source>
</evidence>
<sequence>MSPERALPSFRLHPDPVATGAIEPDADAVCECCGEQTGWNHTAPVYRVGESPEFLCPWCIASGRAARELEVSFATYTVTNEPIPPESLDELSYRTPCFSSWQDPMWMTHCGDAAAFLGEVGWDTLQSLPDAQQSLLDYGLPAEELPHLVKYGWIAALLFRCLTCGTHVAYYDMG</sequence>
<name>A0A0B5DCS7_9CORY</name>
<dbReference type="HOGENOM" id="CLU_108448_0_0_11"/>